<dbReference type="AlphaFoldDB" id="A0A9N7VRC1"/>
<dbReference type="EMBL" id="CADEAL010004205">
    <property type="protein sequence ID" value="CAB1454284.1"/>
    <property type="molecule type" value="Genomic_DNA"/>
</dbReference>
<feature type="compositionally biased region" description="Basic and acidic residues" evidence="1">
    <location>
        <begin position="305"/>
        <end position="321"/>
    </location>
</feature>
<proteinExistence type="predicted"/>
<sequence>MPKYGEGTDGLGVNVKSPSGDKEQLQETANALAVPDPAAVPSLYPQMPPPYGVNTGVIPLSPQKRETKRAPTELPPSAYTMAPVRVVEGGVLHGVMQLTGGQLTVKDDSLSEATQILTGTVETVQGEIRLLREEMAAMTAAGTTEGDQDGGHEGHRSRRETPSRSASGSVKSHRSPSPDGARGGPASAHAFEGRIRERRSSLGDHTPWGKGYTWTRSKQHPSMTRTLLPSERWDLSSPLKKGAPVLHQSDDEWEKETQDWDKHQYRSGHSEEEGEKGEEKEGVHVINGILHGSATPMRTRGHHERMREAQKREEARQKERPANSLPLRQAPGQSPGMCDFHPWGFADMTGLIEGLPPLTSGATPWIEAFETLTMGNNLAAGDLRPVLARCTDPHRAAKLLQEGGITASVPNHASFNTPTGTPCGPP</sequence>
<accession>A0A9N7VRC1</accession>
<feature type="region of interest" description="Disordered" evidence="1">
    <location>
        <begin position="141"/>
        <end position="338"/>
    </location>
</feature>
<reference evidence="2" key="1">
    <citation type="submission" date="2020-03" db="EMBL/GenBank/DDBJ databases">
        <authorList>
            <person name="Weist P."/>
        </authorList>
    </citation>
    <scope>NUCLEOTIDE SEQUENCE</scope>
</reference>
<feature type="compositionally biased region" description="Basic and acidic residues" evidence="1">
    <location>
        <begin position="149"/>
        <end position="162"/>
    </location>
</feature>
<protein>
    <submittedName>
        <fullName evidence="2">Uncharacterized protein</fullName>
    </submittedName>
</protein>
<name>A0A9N7VRC1_PLEPL</name>
<feature type="compositionally biased region" description="Polar residues" evidence="1">
    <location>
        <begin position="214"/>
        <end position="227"/>
    </location>
</feature>
<evidence type="ECO:0000256" key="1">
    <source>
        <dbReference type="SAM" id="MobiDB-lite"/>
    </source>
</evidence>
<dbReference type="Proteomes" id="UP001153269">
    <property type="component" value="Unassembled WGS sequence"/>
</dbReference>
<feature type="compositionally biased region" description="Basic and acidic residues" evidence="1">
    <location>
        <begin position="255"/>
        <end position="283"/>
    </location>
</feature>
<organism evidence="2 3">
    <name type="scientific">Pleuronectes platessa</name>
    <name type="common">European plaice</name>
    <dbReference type="NCBI Taxonomy" id="8262"/>
    <lineage>
        <taxon>Eukaryota</taxon>
        <taxon>Metazoa</taxon>
        <taxon>Chordata</taxon>
        <taxon>Craniata</taxon>
        <taxon>Vertebrata</taxon>
        <taxon>Euteleostomi</taxon>
        <taxon>Actinopterygii</taxon>
        <taxon>Neopterygii</taxon>
        <taxon>Teleostei</taxon>
        <taxon>Neoteleostei</taxon>
        <taxon>Acanthomorphata</taxon>
        <taxon>Carangaria</taxon>
        <taxon>Pleuronectiformes</taxon>
        <taxon>Pleuronectoidei</taxon>
        <taxon>Pleuronectidae</taxon>
        <taxon>Pleuronectes</taxon>
    </lineage>
</organism>
<comment type="caution">
    <text evidence="2">The sequence shown here is derived from an EMBL/GenBank/DDBJ whole genome shotgun (WGS) entry which is preliminary data.</text>
</comment>
<keyword evidence="3" id="KW-1185">Reference proteome</keyword>
<evidence type="ECO:0000313" key="3">
    <source>
        <dbReference type="Proteomes" id="UP001153269"/>
    </source>
</evidence>
<feature type="compositionally biased region" description="Basic and acidic residues" evidence="1">
    <location>
        <begin position="191"/>
        <end position="202"/>
    </location>
</feature>
<evidence type="ECO:0000313" key="2">
    <source>
        <dbReference type="EMBL" id="CAB1454284.1"/>
    </source>
</evidence>
<feature type="region of interest" description="Disordered" evidence="1">
    <location>
        <begin position="1"/>
        <end position="24"/>
    </location>
</feature>
<gene>
    <name evidence="2" type="ORF">PLEPLA_LOCUS42048</name>
</gene>